<organism evidence="2 3">
    <name type="scientific">Tetrahymena thermophila (strain SB210)</name>
    <dbReference type="NCBI Taxonomy" id="312017"/>
    <lineage>
        <taxon>Eukaryota</taxon>
        <taxon>Sar</taxon>
        <taxon>Alveolata</taxon>
        <taxon>Ciliophora</taxon>
        <taxon>Intramacronucleata</taxon>
        <taxon>Oligohymenophorea</taxon>
        <taxon>Hymenostomatida</taxon>
        <taxon>Tetrahymenina</taxon>
        <taxon>Tetrahymenidae</taxon>
        <taxon>Tetrahymena</taxon>
    </lineage>
</organism>
<dbReference type="AlphaFoldDB" id="W7XFJ8"/>
<evidence type="ECO:0000313" key="3">
    <source>
        <dbReference type="Proteomes" id="UP000009168"/>
    </source>
</evidence>
<dbReference type="InParanoid" id="W7XFJ8"/>
<evidence type="ECO:0000256" key="1">
    <source>
        <dbReference type="SAM" id="Phobius"/>
    </source>
</evidence>
<dbReference type="GeneID" id="24442394"/>
<sequence>MLETIYKTSYINSLKLVLPPSTLDFFIYHYNYFFNLSVLICQLVFYLINISFFNCNYFFFYFSQLKQFYYQHLLLLFNNQSYYFIFCLHFFIQINNQLINYIFFLIYLKKIGNEIGAISASDLGYALANCTNLSNLTLYLINCQINESQQLKVKSKYLKLKRLVFCIIYFY</sequence>
<reference evidence="3" key="1">
    <citation type="journal article" date="2006" name="PLoS Biol.">
        <title>Macronuclear genome sequence of the ciliate Tetrahymena thermophila, a model eukaryote.</title>
        <authorList>
            <person name="Eisen J.A."/>
            <person name="Coyne R.S."/>
            <person name="Wu M."/>
            <person name="Wu D."/>
            <person name="Thiagarajan M."/>
            <person name="Wortman J.R."/>
            <person name="Badger J.H."/>
            <person name="Ren Q."/>
            <person name="Amedeo P."/>
            <person name="Jones K.M."/>
            <person name="Tallon L.J."/>
            <person name="Delcher A.L."/>
            <person name="Salzberg S.L."/>
            <person name="Silva J.C."/>
            <person name="Haas B.J."/>
            <person name="Majoros W.H."/>
            <person name="Farzad M."/>
            <person name="Carlton J.M."/>
            <person name="Smith R.K. Jr."/>
            <person name="Garg J."/>
            <person name="Pearlman R.E."/>
            <person name="Karrer K.M."/>
            <person name="Sun L."/>
            <person name="Manning G."/>
            <person name="Elde N.C."/>
            <person name="Turkewitz A.P."/>
            <person name="Asai D.J."/>
            <person name="Wilkes D.E."/>
            <person name="Wang Y."/>
            <person name="Cai H."/>
            <person name="Collins K."/>
            <person name="Stewart B.A."/>
            <person name="Lee S.R."/>
            <person name="Wilamowska K."/>
            <person name="Weinberg Z."/>
            <person name="Ruzzo W.L."/>
            <person name="Wloga D."/>
            <person name="Gaertig J."/>
            <person name="Frankel J."/>
            <person name="Tsao C.-C."/>
            <person name="Gorovsky M.A."/>
            <person name="Keeling P.J."/>
            <person name="Waller R.F."/>
            <person name="Patron N.J."/>
            <person name="Cherry J.M."/>
            <person name="Stover N.A."/>
            <person name="Krieger C.J."/>
            <person name="del Toro C."/>
            <person name="Ryder H.F."/>
            <person name="Williamson S.C."/>
            <person name="Barbeau R.A."/>
            <person name="Hamilton E.P."/>
            <person name="Orias E."/>
        </authorList>
    </citation>
    <scope>NUCLEOTIDE SEQUENCE [LARGE SCALE GENOMIC DNA]</scope>
    <source>
        <strain evidence="3">SB210</strain>
    </source>
</reference>
<accession>W7XFJ8</accession>
<dbReference type="EMBL" id="GG662386">
    <property type="protein sequence ID" value="EWS71579.1"/>
    <property type="molecule type" value="Genomic_DNA"/>
</dbReference>
<evidence type="ECO:0000313" key="2">
    <source>
        <dbReference type="EMBL" id="EWS71579.1"/>
    </source>
</evidence>
<proteinExistence type="predicted"/>
<name>W7XFJ8_TETTS</name>
<gene>
    <name evidence="2" type="ORF">TTHERM_001489730</name>
</gene>
<feature type="transmembrane region" description="Helical" evidence="1">
    <location>
        <begin position="82"/>
        <end position="108"/>
    </location>
</feature>
<keyword evidence="1" id="KW-1133">Transmembrane helix</keyword>
<keyword evidence="1" id="KW-0472">Membrane</keyword>
<keyword evidence="1 2" id="KW-0812">Transmembrane</keyword>
<feature type="transmembrane region" description="Helical" evidence="1">
    <location>
        <begin position="32"/>
        <end position="62"/>
    </location>
</feature>
<keyword evidence="3" id="KW-1185">Reference proteome</keyword>
<dbReference type="KEGG" id="tet:TTHERM_001489730"/>
<dbReference type="Proteomes" id="UP000009168">
    <property type="component" value="Unassembled WGS sequence"/>
</dbReference>
<protein>
    <submittedName>
        <fullName evidence="2">Transmembrane protein, putative</fullName>
    </submittedName>
</protein>
<dbReference type="RefSeq" id="XP_012655886.1">
    <property type="nucleotide sequence ID" value="XM_012800432.1"/>
</dbReference>